<dbReference type="InterPro" id="IPR016181">
    <property type="entry name" value="Acyl_CoA_acyltransferase"/>
</dbReference>
<evidence type="ECO:0000259" key="1">
    <source>
        <dbReference type="PROSITE" id="PS51186"/>
    </source>
</evidence>
<gene>
    <name evidence="2" type="ORF">FPD46_08820</name>
</gene>
<evidence type="ECO:0000313" key="3">
    <source>
        <dbReference type="Proteomes" id="UP000321310"/>
    </source>
</evidence>
<dbReference type="AlphaFoldDB" id="A0A5C7DV38"/>
<accession>A0A5C7DV38</accession>
<keyword evidence="2" id="KW-0808">Transferase</keyword>
<comment type="caution">
    <text evidence="2">The sequence shown here is derived from an EMBL/GenBank/DDBJ whole genome shotgun (WGS) entry which is preliminary data.</text>
</comment>
<dbReference type="SUPFAM" id="SSF55729">
    <property type="entry name" value="Acyl-CoA N-acyltransferases (Nat)"/>
    <property type="match status" value="1"/>
</dbReference>
<name>A0A5C7DV38_9BACT</name>
<dbReference type="PROSITE" id="PS51186">
    <property type="entry name" value="GNAT"/>
    <property type="match status" value="1"/>
</dbReference>
<protein>
    <submittedName>
        <fullName evidence="2">GNAT family N-acetyltransferase</fullName>
    </submittedName>
</protein>
<dbReference type="Pfam" id="PF13673">
    <property type="entry name" value="Acetyltransf_10"/>
    <property type="match status" value="1"/>
</dbReference>
<feature type="domain" description="N-acetyltransferase" evidence="1">
    <location>
        <begin position="6"/>
        <end position="149"/>
    </location>
</feature>
<dbReference type="Gene3D" id="3.40.630.30">
    <property type="match status" value="1"/>
</dbReference>
<organism evidence="2 3">
    <name type="scientific">Campylobacter peloridis</name>
    <dbReference type="NCBI Taxonomy" id="488546"/>
    <lineage>
        <taxon>Bacteria</taxon>
        <taxon>Pseudomonadati</taxon>
        <taxon>Campylobacterota</taxon>
        <taxon>Epsilonproteobacteria</taxon>
        <taxon>Campylobacterales</taxon>
        <taxon>Campylobacteraceae</taxon>
        <taxon>Campylobacter</taxon>
    </lineage>
</organism>
<dbReference type="EMBL" id="VOWB01000093">
    <property type="protein sequence ID" value="TXE78167.1"/>
    <property type="molecule type" value="Genomic_DNA"/>
</dbReference>
<dbReference type="GO" id="GO:0016747">
    <property type="term" value="F:acyltransferase activity, transferring groups other than amino-acyl groups"/>
    <property type="evidence" value="ECO:0007669"/>
    <property type="project" value="InterPro"/>
</dbReference>
<sequence length="157" mass="18473">MRLIVKKFIELDTKEVYKICKLRQDVFIVEQRCIYGDLDDKDLQCLHVFYEDNANEIIGYCRIVPKGINFDTISIGRIIVNQKYRNQGIAKKLLLEVFEIIKNNYKEFKVKISAQNRLKGFYKSLGFEEISDVYDEDGILHINMLVDLKNANNFHNS</sequence>
<dbReference type="RefSeq" id="WP_147576196.1">
    <property type="nucleotide sequence ID" value="NZ_VOWB01000093.1"/>
</dbReference>
<dbReference type="Proteomes" id="UP000321310">
    <property type="component" value="Unassembled WGS sequence"/>
</dbReference>
<evidence type="ECO:0000313" key="2">
    <source>
        <dbReference type="EMBL" id="TXE78167.1"/>
    </source>
</evidence>
<reference evidence="2 3" key="1">
    <citation type="submission" date="2019-07" db="EMBL/GenBank/DDBJ databases">
        <title>Rapid identification of Enteric Bacteria from Whole Genome Sequences (WGS) using Average Nucleotide Identity (ANI).</title>
        <authorList>
            <person name="Lane C."/>
        </authorList>
    </citation>
    <scope>NUCLEOTIDE SEQUENCE [LARGE SCALE GENOMIC DNA]</scope>
    <source>
        <strain evidence="2 3">2016D-0250</strain>
    </source>
</reference>
<proteinExistence type="predicted"/>
<dbReference type="CDD" id="cd04301">
    <property type="entry name" value="NAT_SF"/>
    <property type="match status" value="1"/>
</dbReference>
<dbReference type="InterPro" id="IPR000182">
    <property type="entry name" value="GNAT_dom"/>
</dbReference>